<dbReference type="PANTHER" id="PTHR30237">
    <property type="entry name" value="MURAMOYLTETRAPEPTIDE CARBOXYPEPTIDASE"/>
    <property type="match status" value="1"/>
</dbReference>
<dbReference type="Gene3D" id="3.50.30.60">
    <property type="entry name" value="LD-carboxypeptidase A C-terminal domain-like"/>
    <property type="match status" value="1"/>
</dbReference>
<keyword evidence="3" id="KW-0720">Serine protease</keyword>
<dbReference type="GO" id="GO:0006508">
    <property type="term" value="P:proteolysis"/>
    <property type="evidence" value="ECO:0007669"/>
    <property type="project" value="UniProtKB-KW"/>
</dbReference>
<dbReference type="InterPro" id="IPR003507">
    <property type="entry name" value="S66_fam"/>
</dbReference>
<dbReference type="RefSeq" id="WP_051758674.1">
    <property type="nucleotide sequence ID" value="NZ_CCDH010000002.1"/>
</dbReference>
<dbReference type="AlphaFoldDB" id="A0A024P2Y8"/>
<evidence type="ECO:0000256" key="1">
    <source>
        <dbReference type="ARBA" id="ARBA00022645"/>
    </source>
</evidence>
<evidence type="ECO:0000256" key="3">
    <source>
        <dbReference type="ARBA" id="ARBA00022825"/>
    </source>
</evidence>
<name>A0A024P2Y8_9BACI</name>
<evidence type="ECO:0000256" key="2">
    <source>
        <dbReference type="ARBA" id="ARBA00022670"/>
    </source>
</evidence>
<dbReference type="PANTHER" id="PTHR30237:SF2">
    <property type="entry name" value="MUREIN TETRAPEPTIDE CARBOXYPEPTIDASE"/>
    <property type="match status" value="1"/>
</dbReference>
<dbReference type="GO" id="GO:0004180">
    <property type="term" value="F:carboxypeptidase activity"/>
    <property type="evidence" value="ECO:0007669"/>
    <property type="project" value="UniProtKB-KW"/>
</dbReference>
<protein>
    <submittedName>
        <fullName evidence="5">Murein peptide carboxypeptidase</fullName>
    </submittedName>
</protein>
<dbReference type="Pfam" id="PF17676">
    <property type="entry name" value="Peptidase_S66C"/>
    <property type="match status" value="1"/>
</dbReference>
<comment type="caution">
    <text evidence="5">The sequence shown here is derived from an EMBL/GenBank/DDBJ whole genome shotgun (WGS) entry which is preliminary data.</text>
</comment>
<dbReference type="Proteomes" id="UP000028868">
    <property type="component" value="Unassembled WGS sequence"/>
</dbReference>
<dbReference type="GO" id="GO:0008236">
    <property type="term" value="F:serine-type peptidase activity"/>
    <property type="evidence" value="ECO:0007669"/>
    <property type="project" value="UniProtKB-KW"/>
</dbReference>
<sequence>MGIENFDEVSKSMFQQLFKPTAIHYTEVKSPLHIHAEGEATGEVVGGNLSLLVNSIGTPFEIDTKGKLLLVEDVGEEPYRIDSFFNQLKMAGKFDEAIGIIIGDFSQTTPVKTKETLSLSQVFDHYFTSMNKPVLSGFKIGHCLPHYAVPLGTMATLSSTKKSLVVDAGVN</sequence>
<dbReference type="SUPFAM" id="SSF141986">
    <property type="entry name" value="LD-carboxypeptidase A C-terminal domain-like"/>
    <property type="match status" value="1"/>
</dbReference>
<dbReference type="EMBL" id="CCDI010000001">
    <property type="protein sequence ID" value="CDQ22413.1"/>
    <property type="molecule type" value="Genomic_DNA"/>
</dbReference>
<dbReference type="InterPro" id="IPR040921">
    <property type="entry name" value="Peptidase_S66C"/>
</dbReference>
<accession>A0A024P2Y8</accession>
<reference evidence="6" key="1">
    <citation type="submission" date="2014-03" db="EMBL/GenBank/DDBJ databases">
        <authorList>
            <person name="Urmite Genomes U."/>
        </authorList>
    </citation>
    <scope>NUCLEOTIDE SEQUENCE [LARGE SCALE GENOMIC DNA]</scope>
    <source>
        <strain evidence="6">HD-03</strain>
    </source>
</reference>
<evidence type="ECO:0000313" key="5">
    <source>
        <dbReference type="EMBL" id="CDQ22413.1"/>
    </source>
</evidence>
<keyword evidence="1 5" id="KW-0121">Carboxypeptidase</keyword>
<feature type="domain" description="LD-carboxypeptidase C-terminal" evidence="4">
    <location>
        <begin position="41"/>
        <end position="157"/>
    </location>
</feature>
<reference evidence="5 6" key="2">
    <citation type="submission" date="2014-05" db="EMBL/GenBank/DDBJ databases">
        <title>Draft genome sequence of Halobacillus karajensis HK-03.</title>
        <authorList>
            <person name="Khelaifia S."/>
            <person name="Croce O."/>
            <person name="Lagier J.C."/>
            <person name="Raoult D."/>
        </authorList>
    </citation>
    <scope>NUCLEOTIDE SEQUENCE [LARGE SCALE GENOMIC DNA]</scope>
    <source>
        <strain evidence="5 6">HD-03</strain>
    </source>
</reference>
<evidence type="ECO:0000313" key="6">
    <source>
        <dbReference type="Proteomes" id="UP000028868"/>
    </source>
</evidence>
<keyword evidence="2" id="KW-0645">Protease</keyword>
<dbReference type="InterPro" id="IPR027461">
    <property type="entry name" value="Carboxypeptidase_A_C_sf"/>
</dbReference>
<evidence type="ECO:0000259" key="4">
    <source>
        <dbReference type="Pfam" id="PF17676"/>
    </source>
</evidence>
<gene>
    <name evidence="5" type="primary">ykfA_1</name>
    <name evidence="5" type="ORF">BN983_00621</name>
</gene>
<proteinExistence type="predicted"/>
<organism evidence="5 6">
    <name type="scientific">Halobacillus karajensis</name>
    <dbReference type="NCBI Taxonomy" id="195088"/>
    <lineage>
        <taxon>Bacteria</taxon>
        <taxon>Bacillati</taxon>
        <taxon>Bacillota</taxon>
        <taxon>Bacilli</taxon>
        <taxon>Bacillales</taxon>
        <taxon>Bacillaceae</taxon>
        <taxon>Halobacillus</taxon>
    </lineage>
</organism>
<keyword evidence="3" id="KW-0378">Hydrolase</keyword>
<keyword evidence="6" id="KW-1185">Reference proteome</keyword>